<evidence type="ECO:0000313" key="7">
    <source>
        <dbReference type="EMBL" id="MEE1936136.1"/>
    </source>
</evidence>
<evidence type="ECO:0000256" key="3">
    <source>
        <dbReference type="ARBA" id="ARBA00023159"/>
    </source>
</evidence>
<sequence length="309" mass="34189">MFNAFNTAAIDQRQRLAYWTEAICETFLAVDCRQQPGDAFHGEMKGGHLGGLDLIDVVSPAMEYRRDISQLKAHHEEHFQLVLQVSGVGHLQQHERQAVLLPGDVALYTATAPSSIAYPDGSRTIAIKIPRASVLSRIGCREQALALSLKAASPFGAMLGSLMRESLAWSLEKEGSDEARLPNGMLDLMCFAFENAAGVSAGVARKSPLEQIKRYMHAHLDDPDLQLAEVASRHNVSLRTLNRLFAAEGVSANRWLWQQRLEASYQALTGKRVRQVSEAALSCGFNDLSHFSRTFKKTYGVTPNQLLRQ</sequence>
<evidence type="ECO:0000259" key="6">
    <source>
        <dbReference type="PROSITE" id="PS01124"/>
    </source>
</evidence>
<proteinExistence type="predicted"/>
<name>A0ABU7HXI9_9PSED</name>
<dbReference type="InterPro" id="IPR050204">
    <property type="entry name" value="AraC_XylS_family_regulators"/>
</dbReference>
<dbReference type="PRINTS" id="PR00032">
    <property type="entry name" value="HTHARAC"/>
</dbReference>
<dbReference type="InterPro" id="IPR009057">
    <property type="entry name" value="Homeodomain-like_sf"/>
</dbReference>
<dbReference type="EMBL" id="JAZDQJ010000033">
    <property type="protein sequence ID" value="MEE1936136.1"/>
    <property type="molecule type" value="Genomic_DNA"/>
</dbReference>
<dbReference type="RefSeq" id="WP_330076833.1">
    <property type="nucleotide sequence ID" value="NZ_JAZDQJ010000033.1"/>
</dbReference>
<dbReference type="Pfam" id="PF12833">
    <property type="entry name" value="HTH_18"/>
    <property type="match status" value="1"/>
</dbReference>
<dbReference type="PANTHER" id="PTHR46796:SF6">
    <property type="entry name" value="ARAC SUBFAMILY"/>
    <property type="match status" value="1"/>
</dbReference>
<dbReference type="PANTHER" id="PTHR46796">
    <property type="entry name" value="HTH-TYPE TRANSCRIPTIONAL ACTIVATOR RHAS-RELATED"/>
    <property type="match status" value="1"/>
</dbReference>
<dbReference type="InterPro" id="IPR035418">
    <property type="entry name" value="AraC-bd_2"/>
</dbReference>
<reference evidence="7 8" key="1">
    <citation type="submission" date="2024-01" db="EMBL/GenBank/DDBJ databases">
        <title>Unpublished Manusciprt.</title>
        <authorList>
            <person name="Duman M."/>
            <person name="Valdes E.G."/>
            <person name="Ajmi N."/>
            <person name="Altun S."/>
            <person name="Saticioglu I.B."/>
        </authorList>
    </citation>
    <scope>NUCLEOTIDE SEQUENCE [LARGE SCALE GENOMIC DNA]</scope>
    <source>
        <strain evidence="7 8">148P</strain>
    </source>
</reference>
<keyword evidence="2" id="KW-0238">DNA-binding</keyword>
<dbReference type="Proteomes" id="UP001335100">
    <property type="component" value="Unassembled WGS sequence"/>
</dbReference>
<dbReference type="SUPFAM" id="SSF46689">
    <property type="entry name" value="Homeodomain-like"/>
    <property type="match status" value="1"/>
</dbReference>
<evidence type="ECO:0000313" key="8">
    <source>
        <dbReference type="Proteomes" id="UP001335100"/>
    </source>
</evidence>
<evidence type="ECO:0000256" key="5">
    <source>
        <dbReference type="ARBA" id="ARBA00037345"/>
    </source>
</evidence>
<organism evidence="7 8">
    <name type="scientific">Pseudomonas ulcerans</name>
    <dbReference type="NCBI Taxonomy" id="3115852"/>
    <lineage>
        <taxon>Bacteria</taxon>
        <taxon>Pseudomonadati</taxon>
        <taxon>Pseudomonadota</taxon>
        <taxon>Gammaproteobacteria</taxon>
        <taxon>Pseudomonadales</taxon>
        <taxon>Pseudomonadaceae</taxon>
        <taxon>Pseudomonas</taxon>
    </lineage>
</organism>
<evidence type="ECO:0000256" key="1">
    <source>
        <dbReference type="ARBA" id="ARBA00023015"/>
    </source>
</evidence>
<dbReference type="Gene3D" id="1.10.10.60">
    <property type="entry name" value="Homeodomain-like"/>
    <property type="match status" value="1"/>
</dbReference>
<comment type="function">
    <text evidence="5">Regulatory protein of the TOL plasmid xyl operons. XylS activates the xylXYZLTEGFJQKIH operon required for the degradation of toluene, m-xylene and p-xylene.</text>
</comment>
<feature type="domain" description="HTH araC/xylS-type" evidence="6">
    <location>
        <begin position="210"/>
        <end position="309"/>
    </location>
</feature>
<dbReference type="Pfam" id="PF14525">
    <property type="entry name" value="AraC_binding_2"/>
    <property type="match status" value="1"/>
</dbReference>
<keyword evidence="4" id="KW-0804">Transcription</keyword>
<gene>
    <name evidence="7" type="ORF">V0R50_23170</name>
</gene>
<keyword evidence="8" id="KW-1185">Reference proteome</keyword>
<evidence type="ECO:0000256" key="4">
    <source>
        <dbReference type="ARBA" id="ARBA00023163"/>
    </source>
</evidence>
<evidence type="ECO:0000256" key="2">
    <source>
        <dbReference type="ARBA" id="ARBA00023125"/>
    </source>
</evidence>
<keyword evidence="3" id="KW-0010">Activator</keyword>
<protein>
    <submittedName>
        <fullName evidence="7">Helix-turn-helix domain-containing protein</fullName>
    </submittedName>
</protein>
<keyword evidence="1" id="KW-0805">Transcription regulation</keyword>
<dbReference type="SMART" id="SM00342">
    <property type="entry name" value="HTH_ARAC"/>
    <property type="match status" value="1"/>
</dbReference>
<comment type="caution">
    <text evidence="7">The sequence shown here is derived from an EMBL/GenBank/DDBJ whole genome shotgun (WGS) entry which is preliminary data.</text>
</comment>
<dbReference type="InterPro" id="IPR018060">
    <property type="entry name" value="HTH_AraC"/>
</dbReference>
<dbReference type="PROSITE" id="PS01124">
    <property type="entry name" value="HTH_ARAC_FAMILY_2"/>
    <property type="match status" value="1"/>
</dbReference>
<dbReference type="InterPro" id="IPR020449">
    <property type="entry name" value="Tscrpt_reg_AraC-type_HTH"/>
</dbReference>
<accession>A0ABU7HXI9</accession>